<keyword evidence="2" id="KW-0812">Transmembrane</keyword>
<evidence type="ECO:0000256" key="1">
    <source>
        <dbReference type="ARBA" id="ARBA00005801"/>
    </source>
</evidence>
<feature type="domain" description="Prepilin type IV endopeptidase peptidase" evidence="3">
    <location>
        <begin position="51"/>
        <end position="148"/>
    </location>
</feature>
<dbReference type="GO" id="GO:0006465">
    <property type="term" value="P:signal peptide processing"/>
    <property type="evidence" value="ECO:0007669"/>
    <property type="project" value="TreeGrafter"/>
</dbReference>
<evidence type="ECO:0000259" key="3">
    <source>
        <dbReference type="Pfam" id="PF01478"/>
    </source>
</evidence>
<name>A0A4P5PG25_9ENTE</name>
<feature type="transmembrane region" description="Helical" evidence="2">
    <location>
        <begin position="43"/>
        <end position="60"/>
    </location>
</feature>
<feature type="transmembrane region" description="Helical" evidence="2">
    <location>
        <begin position="72"/>
        <end position="93"/>
    </location>
</feature>
<evidence type="ECO:0000256" key="2">
    <source>
        <dbReference type="SAM" id="Phobius"/>
    </source>
</evidence>
<gene>
    <name evidence="4" type="ORF">NRIC_24930</name>
</gene>
<accession>A0A4P5PG25</accession>
<feature type="transmembrane region" description="Helical" evidence="2">
    <location>
        <begin position="122"/>
        <end position="149"/>
    </location>
</feature>
<comment type="caution">
    <text evidence="4">The sequence shown here is derived from an EMBL/GenBank/DDBJ whole genome shotgun (WGS) entry which is preliminary data.</text>
</comment>
<proteinExistence type="inferred from homology"/>
<protein>
    <recommendedName>
        <fullName evidence="3">Prepilin type IV endopeptidase peptidase domain-containing protein</fullName>
    </recommendedName>
</protein>
<keyword evidence="5" id="KW-1185">Reference proteome</keyword>
<dbReference type="EMBL" id="BJCC01000021">
    <property type="protein sequence ID" value="GCF94602.1"/>
    <property type="molecule type" value="Genomic_DNA"/>
</dbReference>
<dbReference type="AlphaFoldDB" id="A0A4P5PG25"/>
<keyword evidence="2" id="KW-1133">Transmembrane helix</keyword>
<feature type="transmembrane region" description="Helical" evidence="2">
    <location>
        <begin position="161"/>
        <end position="178"/>
    </location>
</feature>
<dbReference type="GO" id="GO:0005886">
    <property type="term" value="C:plasma membrane"/>
    <property type="evidence" value="ECO:0007669"/>
    <property type="project" value="TreeGrafter"/>
</dbReference>
<organism evidence="4 5">
    <name type="scientific">Enterococcus florum</name>
    <dbReference type="NCBI Taxonomy" id="2480627"/>
    <lineage>
        <taxon>Bacteria</taxon>
        <taxon>Bacillati</taxon>
        <taxon>Bacillota</taxon>
        <taxon>Bacilli</taxon>
        <taxon>Lactobacillales</taxon>
        <taxon>Enterococcaceae</taxon>
        <taxon>Enterococcus</taxon>
    </lineage>
</organism>
<dbReference type="InterPro" id="IPR050882">
    <property type="entry name" value="Prepilin_peptidase/N-MTase"/>
</dbReference>
<evidence type="ECO:0000313" key="4">
    <source>
        <dbReference type="EMBL" id="GCF94602.1"/>
    </source>
</evidence>
<dbReference type="GO" id="GO:0004190">
    <property type="term" value="F:aspartic-type endopeptidase activity"/>
    <property type="evidence" value="ECO:0007669"/>
    <property type="project" value="InterPro"/>
</dbReference>
<dbReference type="Proteomes" id="UP000290567">
    <property type="component" value="Unassembled WGS sequence"/>
</dbReference>
<keyword evidence="2" id="KW-0472">Membrane</keyword>
<comment type="similarity">
    <text evidence="1">Belongs to the peptidase A24 family.</text>
</comment>
<dbReference type="Pfam" id="PF01478">
    <property type="entry name" value="Peptidase_A24"/>
    <property type="match status" value="1"/>
</dbReference>
<dbReference type="InterPro" id="IPR000045">
    <property type="entry name" value="Prepilin_IV_endopep_pep"/>
</dbReference>
<sequence>MLSIIRQRFRCLHCGRALAFRYFFIEFLVGSLFVVFLSERSLILFWQLFWLLSTLVLAVIDCDTYLVEERIFLSTSLFLVAGGLILHQPIYWWQPLILLLCSSVLQRYLPDSLGMGDVWLTAVWSLLLTGYKLLVLLFIASGSGLLFFMIQRIRQKPLREVPFVPFLFCGLLVVLLSLKKA</sequence>
<feature type="transmembrane region" description="Helical" evidence="2">
    <location>
        <begin position="20"/>
        <end position="37"/>
    </location>
</feature>
<dbReference type="PANTHER" id="PTHR30487:SF0">
    <property type="entry name" value="PREPILIN LEADER PEPTIDASE_N-METHYLTRANSFERASE-RELATED"/>
    <property type="match status" value="1"/>
</dbReference>
<evidence type="ECO:0000313" key="5">
    <source>
        <dbReference type="Proteomes" id="UP000290567"/>
    </source>
</evidence>
<reference evidence="5" key="1">
    <citation type="submission" date="2019-02" db="EMBL/GenBank/DDBJ databases">
        <title>Draft genome sequence of Enterococcus sp. Gos25-1.</title>
        <authorList>
            <person name="Tanaka N."/>
            <person name="Shiwa Y."/>
            <person name="Fujita N."/>
        </authorList>
    </citation>
    <scope>NUCLEOTIDE SEQUENCE [LARGE SCALE GENOMIC DNA]</scope>
    <source>
        <strain evidence="5">Gos25-1</strain>
    </source>
</reference>
<dbReference type="PANTHER" id="PTHR30487">
    <property type="entry name" value="TYPE 4 PREPILIN-LIKE PROTEINS LEADER PEPTIDE-PROCESSING ENZYME"/>
    <property type="match status" value="1"/>
</dbReference>